<evidence type="ECO:0000256" key="5">
    <source>
        <dbReference type="ARBA" id="ARBA00022989"/>
    </source>
</evidence>
<protein>
    <submittedName>
        <fullName evidence="9">Acyltransferase family</fullName>
    </submittedName>
</protein>
<dbReference type="OrthoDB" id="1072135at2"/>
<evidence type="ECO:0000256" key="3">
    <source>
        <dbReference type="ARBA" id="ARBA00022475"/>
    </source>
</evidence>
<dbReference type="GO" id="GO:0009246">
    <property type="term" value="P:enterobacterial common antigen biosynthetic process"/>
    <property type="evidence" value="ECO:0007669"/>
    <property type="project" value="TreeGrafter"/>
</dbReference>
<evidence type="ECO:0000256" key="2">
    <source>
        <dbReference type="ARBA" id="ARBA00007400"/>
    </source>
</evidence>
<feature type="transmembrane region" description="Helical" evidence="7">
    <location>
        <begin position="315"/>
        <end position="337"/>
    </location>
</feature>
<dbReference type="Pfam" id="PF01757">
    <property type="entry name" value="Acyl_transf_3"/>
    <property type="match status" value="1"/>
</dbReference>
<keyword evidence="5 7" id="KW-1133">Transmembrane helix</keyword>
<evidence type="ECO:0000256" key="6">
    <source>
        <dbReference type="ARBA" id="ARBA00023136"/>
    </source>
</evidence>
<evidence type="ECO:0000313" key="10">
    <source>
        <dbReference type="Proteomes" id="UP000216725"/>
    </source>
</evidence>
<name>A0A261F2K6_9BIFI</name>
<dbReference type="PANTHER" id="PTHR40074">
    <property type="entry name" value="O-ACETYLTRANSFERASE WECH"/>
    <property type="match status" value="1"/>
</dbReference>
<keyword evidence="9" id="KW-0012">Acyltransferase</keyword>
<dbReference type="EMBL" id="MWWR01000002">
    <property type="protein sequence ID" value="OZG53352.1"/>
    <property type="molecule type" value="Genomic_DNA"/>
</dbReference>
<evidence type="ECO:0000313" key="9">
    <source>
        <dbReference type="EMBL" id="OZG53352.1"/>
    </source>
</evidence>
<feature type="transmembrane region" description="Helical" evidence="7">
    <location>
        <begin position="155"/>
        <end position="175"/>
    </location>
</feature>
<dbReference type="InterPro" id="IPR002656">
    <property type="entry name" value="Acyl_transf_3_dom"/>
</dbReference>
<evidence type="ECO:0000259" key="8">
    <source>
        <dbReference type="Pfam" id="PF01757"/>
    </source>
</evidence>
<evidence type="ECO:0000256" key="4">
    <source>
        <dbReference type="ARBA" id="ARBA00022692"/>
    </source>
</evidence>
<organism evidence="9 10">
    <name type="scientific">Pseudoscardovia radai</name>
    <dbReference type="NCBI Taxonomy" id="987066"/>
    <lineage>
        <taxon>Bacteria</taxon>
        <taxon>Bacillati</taxon>
        <taxon>Actinomycetota</taxon>
        <taxon>Actinomycetes</taxon>
        <taxon>Bifidobacteriales</taxon>
        <taxon>Bifidobacteriaceae</taxon>
        <taxon>Pseudoscardovia</taxon>
    </lineage>
</organism>
<feature type="transmembrane region" description="Helical" evidence="7">
    <location>
        <begin position="213"/>
        <end position="232"/>
    </location>
</feature>
<reference evidence="9 10" key="1">
    <citation type="journal article" date="2017" name="BMC Genomics">
        <title>Comparative genomic and phylogenomic analyses of the Bifidobacteriaceae family.</title>
        <authorList>
            <person name="Lugli G.A."/>
            <person name="Milani C."/>
            <person name="Turroni F."/>
            <person name="Duranti S."/>
            <person name="Mancabelli L."/>
            <person name="Mangifesta M."/>
            <person name="Ferrario C."/>
            <person name="Modesto M."/>
            <person name="Mattarelli P."/>
            <person name="Jiri K."/>
            <person name="van Sinderen D."/>
            <person name="Ventura M."/>
        </authorList>
    </citation>
    <scope>NUCLEOTIDE SEQUENCE [LARGE SCALE GENOMIC DNA]</scope>
    <source>
        <strain evidence="9 10">DSM 24742</strain>
    </source>
</reference>
<comment type="caution">
    <text evidence="9">The sequence shown here is derived from an EMBL/GenBank/DDBJ whole genome shotgun (WGS) entry which is preliminary data.</text>
</comment>
<evidence type="ECO:0000256" key="7">
    <source>
        <dbReference type="SAM" id="Phobius"/>
    </source>
</evidence>
<keyword evidence="4 7" id="KW-0812">Transmembrane</keyword>
<feature type="transmembrane region" description="Helical" evidence="7">
    <location>
        <begin position="181"/>
        <end position="201"/>
    </location>
</feature>
<dbReference type="GO" id="GO:0005886">
    <property type="term" value="C:plasma membrane"/>
    <property type="evidence" value="ECO:0007669"/>
    <property type="project" value="UniProtKB-SubCell"/>
</dbReference>
<proteinExistence type="inferred from homology"/>
<comment type="subcellular location">
    <subcellularLocation>
        <location evidence="1">Cell membrane</location>
        <topology evidence="1">Multi-pass membrane protein</topology>
    </subcellularLocation>
</comment>
<dbReference type="RefSeq" id="WP_094659958.1">
    <property type="nucleotide sequence ID" value="NZ_JBKZBO010000008.1"/>
</dbReference>
<dbReference type="Proteomes" id="UP000216725">
    <property type="component" value="Unassembled WGS sequence"/>
</dbReference>
<keyword evidence="10" id="KW-1185">Reference proteome</keyword>
<feature type="transmembrane region" description="Helical" evidence="7">
    <location>
        <begin position="124"/>
        <end position="143"/>
    </location>
</feature>
<feature type="transmembrane region" description="Helical" evidence="7">
    <location>
        <begin position="283"/>
        <end position="303"/>
    </location>
</feature>
<dbReference type="AlphaFoldDB" id="A0A261F2K6"/>
<comment type="similarity">
    <text evidence="2">Belongs to the acyltransferase 3 family.</text>
</comment>
<dbReference type="GO" id="GO:0016413">
    <property type="term" value="F:O-acetyltransferase activity"/>
    <property type="evidence" value="ECO:0007669"/>
    <property type="project" value="TreeGrafter"/>
</dbReference>
<gene>
    <name evidence="9" type="ORF">PSRA_0159</name>
</gene>
<accession>A0A261F2K6</accession>
<keyword evidence="3" id="KW-1003">Cell membrane</keyword>
<keyword evidence="9" id="KW-0808">Transferase</keyword>
<dbReference type="PANTHER" id="PTHR40074:SF2">
    <property type="entry name" value="O-ACETYLTRANSFERASE WECH"/>
    <property type="match status" value="1"/>
</dbReference>
<feature type="transmembrane region" description="Helical" evidence="7">
    <location>
        <begin position="43"/>
        <end position="65"/>
    </location>
</feature>
<feature type="transmembrane region" description="Helical" evidence="7">
    <location>
        <begin position="85"/>
        <end position="104"/>
    </location>
</feature>
<evidence type="ECO:0000256" key="1">
    <source>
        <dbReference type="ARBA" id="ARBA00004651"/>
    </source>
</evidence>
<keyword evidence="6 7" id="KW-0472">Membrane</keyword>
<sequence length="347" mass="37630">MRKQIAYLSLTRALACLGVVFLHASLCAIAVFSPEAGQHASALLLTDSMLWTVPCFVMVTGALLLDPEHEVTIRKIATKYLKRVVLALIVFTFVFELFDTLVGGGDMGRLVVDWLVALFTGKTWLHMWYIYMLIGMYLMLPVFRAAVKAMDDTTLRYAIAVLAVFQALVPSIDNFLGDNQIGFYIPVNTVYPLYLLLGYAVRTGKLRLSAPGSVALAVVAEAAVMMCSHFGYASANTAVLALGNSFGSILVVAVGLGVFSLLSHVPNPADDAHPGPAMRAMLSIDRCSFGIYLMHVLALYTIYKVLAFDPFLHGDVLAIAGCALVAFIVSYAVVWVLKLIPGVRAIL</sequence>
<feature type="transmembrane region" description="Helical" evidence="7">
    <location>
        <begin position="238"/>
        <end position="262"/>
    </location>
</feature>
<feature type="domain" description="Acyltransferase 3" evidence="8">
    <location>
        <begin position="6"/>
        <end position="334"/>
    </location>
</feature>